<dbReference type="AlphaFoldDB" id="A0A508AXU2"/>
<protein>
    <submittedName>
        <fullName evidence="1">Tetratricopeptide repeat protein</fullName>
    </submittedName>
</protein>
<sequence>WAEAGLREAADANVLADRWEALPKPLRSDPAAVAAYAERAAALRWEDAAASSIEHALDNRWSDELASLYGRLPIGRLDARLAHAERWLQAHPASPGLLLSLARLHRAKGQWSQAEAYLHRALAQGGNAEAWEELGNGFAQAGDARASQCYANALRVARGEAPVEVPGRDLKQKIYDQAAIEERDEHGLPRLRG</sequence>
<comment type="caution">
    <text evidence="1">The sequence shown here is derived from an EMBL/GenBank/DDBJ whole genome shotgun (WGS) entry which is preliminary data.</text>
</comment>
<feature type="non-terminal residue" evidence="1">
    <location>
        <position position="1"/>
    </location>
</feature>
<evidence type="ECO:0000313" key="1">
    <source>
        <dbReference type="EMBL" id="KAB8190793.1"/>
    </source>
</evidence>
<dbReference type="Gene3D" id="1.25.40.10">
    <property type="entry name" value="Tetratricopeptide repeat domain"/>
    <property type="match status" value="1"/>
</dbReference>
<dbReference type="EMBL" id="VICD02000131">
    <property type="protein sequence ID" value="KAB8190793.1"/>
    <property type="molecule type" value="Genomic_DNA"/>
</dbReference>
<reference evidence="1 2" key="1">
    <citation type="submission" date="2019-10" db="EMBL/GenBank/DDBJ databases">
        <title>Lysobacter alkalisoli sp. nov., isolated from saline-alkaline soil.</title>
        <authorList>
            <person name="Sun J.-Q."/>
        </authorList>
    </citation>
    <scope>NUCLEOTIDE SEQUENCE [LARGE SCALE GENOMIC DNA]</scope>
    <source>
        <strain evidence="1 2">KCTC 42381</strain>
    </source>
</reference>
<evidence type="ECO:0000313" key="2">
    <source>
        <dbReference type="Proteomes" id="UP000320431"/>
    </source>
</evidence>
<name>A0A508AXU2_9GAMM</name>
<dbReference type="SUPFAM" id="SSF48452">
    <property type="entry name" value="TPR-like"/>
    <property type="match status" value="1"/>
</dbReference>
<dbReference type="Proteomes" id="UP000320431">
    <property type="component" value="Unassembled WGS sequence"/>
</dbReference>
<proteinExistence type="predicted"/>
<dbReference type="InterPro" id="IPR011990">
    <property type="entry name" value="TPR-like_helical_dom_sf"/>
</dbReference>
<gene>
    <name evidence="1" type="ORF">FKV24_008280</name>
</gene>
<organism evidence="1 2">
    <name type="scientific">Marilutibacter maris</name>
    <dbReference type="NCBI Taxonomy" id="1605891"/>
    <lineage>
        <taxon>Bacteria</taxon>
        <taxon>Pseudomonadati</taxon>
        <taxon>Pseudomonadota</taxon>
        <taxon>Gammaproteobacteria</taxon>
        <taxon>Lysobacterales</taxon>
        <taxon>Lysobacteraceae</taxon>
        <taxon>Marilutibacter</taxon>
    </lineage>
</organism>
<dbReference type="RefSeq" id="WP_141482035.1">
    <property type="nucleotide sequence ID" value="NZ_VICD02000131.1"/>
</dbReference>
<dbReference type="Pfam" id="PF14559">
    <property type="entry name" value="TPR_19"/>
    <property type="match status" value="1"/>
</dbReference>
<accession>A0A508AXU2</accession>